<proteinExistence type="predicted"/>
<accession>A0A099EW90</accession>
<evidence type="ECO:0000313" key="2">
    <source>
        <dbReference type="Proteomes" id="UP000029846"/>
    </source>
</evidence>
<reference evidence="1 2" key="2">
    <citation type="submission" date="2014-10" db="EMBL/GenBank/DDBJ databases">
        <title>Paracoccus sanguinis sp. nov., isolated from clinical specimens of New York State patients.</title>
        <authorList>
            <person name="Mingle L.A."/>
            <person name="Cole J.A."/>
            <person name="Lapierre P."/>
            <person name="Musser K.A."/>
        </authorList>
    </citation>
    <scope>NUCLEOTIDE SEQUENCE [LARGE SCALE GENOMIC DNA]</scope>
    <source>
        <strain evidence="1 2">JCM 14014</strain>
    </source>
</reference>
<name>A0A099EW90_9RHOB</name>
<dbReference type="EMBL" id="JRKN01000042">
    <property type="protein sequence ID" value="KGJ02237.1"/>
    <property type="molecule type" value="Genomic_DNA"/>
</dbReference>
<reference evidence="1 2" key="1">
    <citation type="submission" date="2014-09" db="EMBL/GenBank/DDBJ databases">
        <authorList>
            <person name="McGinnis J.M."/>
            <person name="Wolfgang W.J."/>
        </authorList>
    </citation>
    <scope>NUCLEOTIDE SEQUENCE [LARGE SCALE GENOMIC DNA]</scope>
    <source>
        <strain evidence="1 2">JCM 14014</strain>
    </source>
</reference>
<comment type="caution">
    <text evidence="1">The sequence shown here is derived from an EMBL/GenBank/DDBJ whole genome shotgun (WGS) entry which is preliminary data.</text>
</comment>
<sequence length="61" mass="7161">MTRTLWLLSLLRCNIDDDLDGVSRYVMTLTPWLRGLIDELHTPPFDGHADVMKRYRSEIVD</sequence>
<dbReference type="Proteomes" id="UP000029846">
    <property type="component" value="Unassembled WGS sequence"/>
</dbReference>
<evidence type="ECO:0000313" key="1">
    <source>
        <dbReference type="EMBL" id="KGJ02237.1"/>
    </source>
</evidence>
<gene>
    <name evidence="1" type="ORF">IT41_17975</name>
</gene>
<dbReference type="AlphaFoldDB" id="A0A099EW90"/>
<keyword evidence="2" id="KW-1185">Reference proteome</keyword>
<organism evidence="1 2">
    <name type="scientific">Paracoccus halophilus</name>
    <dbReference type="NCBI Taxonomy" id="376733"/>
    <lineage>
        <taxon>Bacteria</taxon>
        <taxon>Pseudomonadati</taxon>
        <taxon>Pseudomonadota</taxon>
        <taxon>Alphaproteobacteria</taxon>
        <taxon>Rhodobacterales</taxon>
        <taxon>Paracoccaceae</taxon>
        <taxon>Paracoccus</taxon>
    </lineage>
</organism>
<protein>
    <submittedName>
        <fullName evidence="1">Uncharacterized protein</fullName>
    </submittedName>
</protein>